<reference evidence="1" key="1">
    <citation type="journal article" date="2020" name="Stud. Mycol.">
        <title>101 Dothideomycetes genomes: a test case for predicting lifestyles and emergence of pathogens.</title>
        <authorList>
            <person name="Haridas S."/>
            <person name="Albert R."/>
            <person name="Binder M."/>
            <person name="Bloem J."/>
            <person name="Labutti K."/>
            <person name="Salamov A."/>
            <person name="Andreopoulos B."/>
            <person name="Baker S."/>
            <person name="Barry K."/>
            <person name="Bills G."/>
            <person name="Bluhm B."/>
            <person name="Cannon C."/>
            <person name="Castanera R."/>
            <person name="Culley D."/>
            <person name="Daum C."/>
            <person name="Ezra D."/>
            <person name="Gonzalez J."/>
            <person name="Henrissat B."/>
            <person name="Kuo A."/>
            <person name="Liang C."/>
            <person name="Lipzen A."/>
            <person name="Lutzoni F."/>
            <person name="Magnuson J."/>
            <person name="Mondo S."/>
            <person name="Nolan M."/>
            <person name="Ohm R."/>
            <person name="Pangilinan J."/>
            <person name="Park H.-J."/>
            <person name="Ramirez L."/>
            <person name="Alfaro M."/>
            <person name="Sun H."/>
            <person name="Tritt A."/>
            <person name="Yoshinaga Y."/>
            <person name="Zwiers L.-H."/>
            <person name="Turgeon B."/>
            <person name="Goodwin S."/>
            <person name="Spatafora J."/>
            <person name="Crous P."/>
            <person name="Grigoriev I."/>
        </authorList>
    </citation>
    <scope>NUCLEOTIDE SEQUENCE</scope>
    <source>
        <strain evidence="1">ATCC 200398</strain>
    </source>
</reference>
<proteinExistence type="predicted"/>
<dbReference type="EMBL" id="MU003496">
    <property type="protein sequence ID" value="KAF2475313.1"/>
    <property type="molecule type" value="Genomic_DNA"/>
</dbReference>
<dbReference type="Proteomes" id="UP000799755">
    <property type="component" value="Unassembled WGS sequence"/>
</dbReference>
<name>A0ACB6R969_9PLEO</name>
<protein>
    <submittedName>
        <fullName evidence="1">Phosphoglycerate mutase-like protein</fullName>
    </submittedName>
</protein>
<keyword evidence="2" id="KW-1185">Reference proteome</keyword>
<gene>
    <name evidence="1" type="ORF">BDR25DRAFT_101591</name>
</gene>
<evidence type="ECO:0000313" key="2">
    <source>
        <dbReference type="Proteomes" id="UP000799755"/>
    </source>
</evidence>
<accession>A0ACB6R969</accession>
<evidence type="ECO:0000313" key="1">
    <source>
        <dbReference type="EMBL" id="KAF2475313.1"/>
    </source>
</evidence>
<sequence>MLLRIGRPSLRICGINSAIPFLFIVTILVLFFIMHGATTLDPEATASSSHFKYTTVKGYFLQSEDNTDSSKFDFKKQNFGLIEREYEDHHGQRHEGISQWQRFESYVRHLNEKSEDGVRFKVLLLGRHGQGWHNVAETKYGTEAWDCYWSMLDGADGITWSDANLTGIGKGQAQDVNDLWKALLPKGIPAPETYYVSPLTRTIETADVTFKGLRLPDHKPYKPIIKELLREAIGVHTCDRRSTATYIRESFPHVELEENFSEEDRLWSADYREPSSARKYRLSKLLDDVFAHDNGAFLSLTSHSGAIASVLEAVGHRSFDLETGGVIPAFVKAERVHGERERPPHEPSEGPPACKLNPAGLPD</sequence>
<comment type="caution">
    <text evidence="1">The sequence shown here is derived from an EMBL/GenBank/DDBJ whole genome shotgun (WGS) entry which is preliminary data.</text>
</comment>
<organism evidence="1 2">
    <name type="scientific">Lindgomyces ingoldianus</name>
    <dbReference type="NCBI Taxonomy" id="673940"/>
    <lineage>
        <taxon>Eukaryota</taxon>
        <taxon>Fungi</taxon>
        <taxon>Dikarya</taxon>
        <taxon>Ascomycota</taxon>
        <taxon>Pezizomycotina</taxon>
        <taxon>Dothideomycetes</taxon>
        <taxon>Pleosporomycetidae</taxon>
        <taxon>Pleosporales</taxon>
        <taxon>Lindgomycetaceae</taxon>
        <taxon>Lindgomyces</taxon>
    </lineage>
</organism>